<feature type="compositionally biased region" description="Low complexity" evidence="1">
    <location>
        <begin position="111"/>
        <end position="123"/>
    </location>
</feature>
<feature type="compositionally biased region" description="Low complexity" evidence="1">
    <location>
        <begin position="334"/>
        <end position="347"/>
    </location>
</feature>
<dbReference type="AlphaFoldDB" id="A0A1B9FRH9"/>
<gene>
    <name evidence="2" type="ORF">I302_09042</name>
</gene>
<feature type="region of interest" description="Disordered" evidence="1">
    <location>
        <begin position="527"/>
        <end position="612"/>
    </location>
</feature>
<organism evidence="2">
    <name type="scientific">Kwoniella bestiolae CBS 10118</name>
    <dbReference type="NCBI Taxonomy" id="1296100"/>
    <lineage>
        <taxon>Eukaryota</taxon>
        <taxon>Fungi</taxon>
        <taxon>Dikarya</taxon>
        <taxon>Basidiomycota</taxon>
        <taxon>Agaricomycotina</taxon>
        <taxon>Tremellomycetes</taxon>
        <taxon>Tremellales</taxon>
        <taxon>Cryptococcaceae</taxon>
        <taxon>Kwoniella</taxon>
    </lineage>
</organism>
<name>A0A1B9FRH9_9TREE</name>
<feature type="region of interest" description="Disordered" evidence="1">
    <location>
        <begin position="300"/>
        <end position="380"/>
    </location>
</feature>
<reference evidence="2" key="1">
    <citation type="submission" date="2013-07" db="EMBL/GenBank/DDBJ databases">
        <title>The Genome Sequence of Cryptococcus bestiolae CBS10118.</title>
        <authorList>
            <consortium name="The Broad Institute Genome Sequencing Platform"/>
            <person name="Cuomo C."/>
            <person name="Litvintseva A."/>
            <person name="Chen Y."/>
            <person name="Heitman J."/>
            <person name="Sun S."/>
            <person name="Springer D."/>
            <person name="Dromer F."/>
            <person name="Young S.K."/>
            <person name="Zeng Q."/>
            <person name="Gargeya S."/>
            <person name="Fitzgerald M."/>
            <person name="Abouelleil A."/>
            <person name="Alvarado L."/>
            <person name="Berlin A.M."/>
            <person name="Chapman S.B."/>
            <person name="Dewar J."/>
            <person name="Goldberg J."/>
            <person name="Griggs A."/>
            <person name="Gujja S."/>
            <person name="Hansen M."/>
            <person name="Howarth C."/>
            <person name="Imamovic A."/>
            <person name="Larimer J."/>
            <person name="McCowan C."/>
            <person name="Murphy C."/>
            <person name="Pearson M."/>
            <person name="Priest M."/>
            <person name="Roberts A."/>
            <person name="Saif S."/>
            <person name="Shea T."/>
            <person name="Sykes S."/>
            <person name="Wortman J."/>
            <person name="Nusbaum C."/>
            <person name="Birren B."/>
        </authorList>
    </citation>
    <scope>NUCLEOTIDE SEQUENCE [LARGE SCALE GENOMIC DNA]</scope>
    <source>
        <strain evidence="2">CBS 10118</strain>
    </source>
</reference>
<feature type="compositionally biased region" description="Low complexity" evidence="1">
    <location>
        <begin position="20"/>
        <end position="35"/>
    </location>
</feature>
<sequence length="676" mass="73560">MSPSLSIAEMMTIYTPPLSPSSSSTSSSDTPSSPSRLIFFPQPLHFDEEEEEDVFAATPSPVYRSPIQRSITDHFGSLAVGLGLGMGAGGIDRLPDEPFYPQSTIKGFDTSLPLGSSTLPSSQGGAGGGANQLLPSATPYGSATSPHEPPNQKERRKPFGQSFLPPLPPSQEGVPTPLVPMGFLSSAPPSSWRASPRKNGSSPRSPLRRTDPDILLPSSYEEELVEEQEKLKRPIKTNGHMRKSSNDSEMTIKLGNGFVALGRTDNPQDAEYGSNGYSDGKGNSTGNFRSFQPLSYSSSYAPGYGNPRRPNISRHVSQQNPTIPQENYTTSAFNSTGGRYRSSSTSNVMPRPLQQEINRPSSPTPTPYKPHVTSSLHQNGIPRPTSPISFAMNENYFHHGDGLQFYPTSRFTRPISPSLPEDLLTPNANTNTYTHQTLSSAPKRPKSPTTARESLNAMLVRHPRDEDEEGYEEDSLDRLIRNAQRFEAGESYLLTTPSSLFILSLPRTVFVGVTAMADIPMSNVHTGSSSYFPKTPPKTPSSHPYTLPLPSNPGAIKAKNSHNKRGFPVLKTLFPPSPPPSSPSNPGSSSPDTGTENGHQYNHNHNSRSFDVNRVSEKLKTQQGRICFEEVEGVGQPVLAGNESDDEEDMSPGQSKGRRKEKGSRPGTGRRWTLPF</sequence>
<evidence type="ECO:0000313" key="2">
    <source>
        <dbReference type="EMBL" id="OCF21366.1"/>
    </source>
</evidence>
<accession>A0A1B9FRH9</accession>
<dbReference type="EMBL" id="KV700382">
    <property type="protein sequence ID" value="OCF21366.1"/>
    <property type="molecule type" value="Genomic_DNA"/>
</dbReference>
<feature type="region of interest" description="Disordered" evidence="1">
    <location>
        <begin position="15"/>
        <end position="37"/>
    </location>
</feature>
<feature type="compositionally biased region" description="Low complexity" evidence="1">
    <location>
        <begin position="185"/>
        <end position="194"/>
    </location>
</feature>
<feature type="region of interest" description="Disordered" evidence="1">
    <location>
        <begin position="625"/>
        <end position="676"/>
    </location>
</feature>
<proteinExistence type="predicted"/>
<protein>
    <submittedName>
        <fullName evidence="2">Uncharacterized protein</fullName>
    </submittedName>
</protein>
<reference evidence="2" key="2">
    <citation type="submission" date="2016-07" db="EMBL/GenBank/DDBJ databases">
        <title>Evolution of pathogenesis and genome organization in the Tremellales.</title>
        <authorList>
            <person name="Cuomo C."/>
            <person name="Litvintseva A."/>
            <person name="Heitman J."/>
            <person name="Chen Y."/>
            <person name="Sun S."/>
            <person name="Springer D."/>
            <person name="Dromer F."/>
            <person name="Young S."/>
            <person name="Zeng Q."/>
            <person name="Chapman S."/>
            <person name="Gujja S."/>
            <person name="Saif S."/>
            <person name="Birren B."/>
        </authorList>
    </citation>
    <scope>NUCLEOTIDE SEQUENCE</scope>
    <source>
        <strain evidence="2">CBS 10118</strain>
    </source>
</reference>
<feature type="region of interest" description="Disordered" evidence="1">
    <location>
        <begin position="111"/>
        <end position="288"/>
    </location>
</feature>
<feature type="compositionally biased region" description="Polar residues" evidence="1">
    <location>
        <begin position="314"/>
        <end position="333"/>
    </location>
</feature>
<dbReference type="STRING" id="1296100.A0A1B9FRH9"/>
<feature type="compositionally biased region" description="Polar residues" evidence="1">
    <location>
        <begin position="275"/>
        <end position="288"/>
    </location>
</feature>
<dbReference type="OrthoDB" id="2565227at2759"/>
<feature type="compositionally biased region" description="Polar residues" evidence="1">
    <location>
        <begin position="133"/>
        <end position="145"/>
    </location>
</feature>
<evidence type="ECO:0000256" key="1">
    <source>
        <dbReference type="SAM" id="MobiDB-lite"/>
    </source>
</evidence>
<feature type="compositionally biased region" description="Basic residues" evidence="1">
    <location>
        <begin position="233"/>
        <end position="243"/>
    </location>
</feature>
<feature type="compositionally biased region" description="Polar residues" evidence="1">
    <location>
        <begin position="592"/>
        <end position="610"/>
    </location>
</feature>
<dbReference type="VEuPathDB" id="FungiDB:I302_09042"/>